<organism evidence="10 11">
    <name type="scientific">Brevundimonas basaltis</name>
    <dbReference type="NCBI Taxonomy" id="472166"/>
    <lineage>
        <taxon>Bacteria</taxon>
        <taxon>Pseudomonadati</taxon>
        <taxon>Pseudomonadota</taxon>
        <taxon>Alphaproteobacteria</taxon>
        <taxon>Caulobacterales</taxon>
        <taxon>Caulobacteraceae</taxon>
        <taxon>Brevundimonas</taxon>
    </lineage>
</organism>
<evidence type="ECO:0000256" key="6">
    <source>
        <dbReference type="ARBA" id="ARBA00023004"/>
    </source>
</evidence>
<dbReference type="UniPathway" id="UPA00333">
    <property type="reaction ID" value="UER00453"/>
</dbReference>
<dbReference type="GO" id="GO:0019441">
    <property type="term" value="P:L-tryptophan catabolic process to kynurenine"/>
    <property type="evidence" value="ECO:0007669"/>
    <property type="project" value="UniProtKB-UniRule"/>
</dbReference>
<dbReference type="GO" id="GO:0020037">
    <property type="term" value="F:heme binding"/>
    <property type="evidence" value="ECO:0007669"/>
    <property type="project" value="UniProtKB-UniRule"/>
</dbReference>
<comment type="cofactor">
    <cofactor evidence="9">
        <name>heme</name>
        <dbReference type="ChEBI" id="CHEBI:30413"/>
    </cofactor>
    <text evidence="9">Binds 1 heme group per subunit.</text>
</comment>
<feature type="binding site" description="axial binding residue" evidence="9">
    <location>
        <position position="228"/>
    </location>
    <ligand>
        <name>heme</name>
        <dbReference type="ChEBI" id="CHEBI:30413"/>
    </ligand>
    <ligandPart>
        <name>Fe</name>
        <dbReference type="ChEBI" id="CHEBI:18248"/>
    </ligandPart>
</feature>
<name>A0A7W8HY13_9CAUL</name>
<comment type="subunit">
    <text evidence="1 9">Homotetramer.</text>
</comment>
<keyword evidence="4 9" id="KW-0223">Dioxygenase</keyword>
<dbReference type="GO" id="GO:0046872">
    <property type="term" value="F:metal ion binding"/>
    <property type="evidence" value="ECO:0007669"/>
    <property type="project" value="UniProtKB-KW"/>
</dbReference>
<dbReference type="FunFam" id="1.20.58.480:FF:000001">
    <property type="entry name" value="Tryptophan 2,3-dioxygenase"/>
    <property type="match status" value="1"/>
</dbReference>
<accession>A0A7W8HY13</accession>
<keyword evidence="2 9" id="KW-0349">Heme</keyword>
<evidence type="ECO:0000256" key="3">
    <source>
        <dbReference type="ARBA" id="ARBA00022723"/>
    </source>
</evidence>
<evidence type="ECO:0000256" key="7">
    <source>
        <dbReference type="ARBA" id="ARBA00023079"/>
    </source>
</evidence>
<dbReference type="InterPro" id="IPR037217">
    <property type="entry name" value="Trp/Indoleamine_2_3_dOase-like"/>
</dbReference>
<dbReference type="EMBL" id="JACHFZ010000002">
    <property type="protein sequence ID" value="MBB5291982.1"/>
    <property type="molecule type" value="Genomic_DNA"/>
</dbReference>
<proteinExistence type="inferred from homology"/>
<comment type="caution">
    <text evidence="10">The sequence shown here is derived from an EMBL/GenBank/DDBJ whole genome shotgun (WGS) entry which is preliminary data.</text>
</comment>
<evidence type="ECO:0000313" key="11">
    <source>
        <dbReference type="Proteomes" id="UP000566663"/>
    </source>
</evidence>
<evidence type="ECO:0000256" key="5">
    <source>
        <dbReference type="ARBA" id="ARBA00023002"/>
    </source>
</evidence>
<keyword evidence="5 9" id="KW-0560">Oxidoreductase</keyword>
<evidence type="ECO:0000256" key="1">
    <source>
        <dbReference type="ARBA" id="ARBA00011881"/>
    </source>
</evidence>
<dbReference type="HAMAP" id="MF_01972">
    <property type="entry name" value="T23O"/>
    <property type="match status" value="1"/>
</dbReference>
<dbReference type="Pfam" id="PF03301">
    <property type="entry name" value="Trp_dioxygenase"/>
    <property type="match status" value="1"/>
</dbReference>
<comment type="similarity">
    <text evidence="9">Belongs to the tryptophan 2,3-dioxygenase family.</text>
</comment>
<reference evidence="10 11" key="1">
    <citation type="submission" date="2020-08" db="EMBL/GenBank/DDBJ databases">
        <title>Genomic Encyclopedia of Type Strains, Phase IV (KMG-IV): sequencing the most valuable type-strain genomes for metagenomic binning, comparative biology and taxonomic classification.</title>
        <authorList>
            <person name="Goeker M."/>
        </authorList>
    </citation>
    <scope>NUCLEOTIDE SEQUENCE [LARGE SCALE GENOMIC DNA]</scope>
    <source>
        <strain evidence="10 11">DSM 25335</strain>
    </source>
</reference>
<feature type="binding site" evidence="9">
    <location>
        <position position="101"/>
    </location>
    <ligand>
        <name>substrate</name>
    </ligand>
</feature>
<dbReference type="RefSeq" id="WP_183253901.1">
    <property type="nucleotide sequence ID" value="NZ_BAAAFF010000005.1"/>
</dbReference>
<feature type="binding site" evidence="9">
    <location>
        <position position="242"/>
    </location>
    <ligand>
        <name>substrate</name>
    </ligand>
</feature>
<keyword evidence="3 9" id="KW-0479">Metal-binding</keyword>
<dbReference type="Gene3D" id="1.20.58.480">
    <property type="match status" value="1"/>
</dbReference>
<dbReference type="PANTHER" id="PTHR10138:SF0">
    <property type="entry name" value="TRYPTOPHAN 2,3-DIOXYGENASE"/>
    <property type="match status" value="1"/>
</dbReference>
<dbReference type="Proteomes" id="UP000566663">
    <property type="component" value="Unassembled WGS sequence"/>
</dbReference>
<evidence type="ECO:0000256" key="2">
    <source>
        <dbReference type="ARBA" id="ARBA00022617"/>
    </source>
</evidence>
<dbReference type="GO" id="GO:0019442">
    <property type="term" value="P:L-tryptophan catabolic process to acetyl-CoA"/>
    <property type="evidence" value="ECO:0007669"/>
    <property type="project" value="TreeGrafter"/>
</dbReference>
<dbReference type="EC" id="1.13.11.11" evidence="9"/>
<dbReference type="InterPro" id="IPR004981">
    <property type="entry name" value="Trp_2_3_dOase"/>
</dbReference>
<keyword evidence="7 9" id="KW-0823">Tryptophan catabolism</keyword>
<evidence type="ECO:0000313" key="10">
    <source>
        <dbReference type="EMBL" id="MBB5291982.1"/>
    </source>
</evidence>
<dbReference type="PANTHER" id="PTHR10138">
    <property type="entry name" value="TRYPTOPHAN 2,3-DIOXYGENASE"/>
    <property type="match status" value="1"/>
</dbReference>
<comment type="catalytic activity">
    <reaction evidence="8 9">
        <text>L-tryptophan + O2 = N-formyl-L-kynurenine</text>
        <dbReference type="Rhea" id="RHEA:24536"/>
        <dbReference type="ChEBI" id="CHEBI:15379"/>
        <dbReference type="ChEBI" id="CHEBI:57912"/>
        <dbReference type="ChEBI" id="CHEBI:58629"/>
        <dbReference type="EC" id="1.13.11.11"/>
    </reaction>
</comment>
<evidence type="ECO:0000256" key="8">
    <source>
        <dbReference type="ARBA" id="ARBA00050412"/>
    </source>
</evidence>
<comment type="function">
    <text evidence="9">Heme-dependent dioxygenase that catalyzes the oxidative cleavage of the L-tryptophan (L-Trp) pyrrole ring and converts L-tryptophan to N-formyl-L-kynurenine. Catalyzes the oxidative cleavage of the indole moiety.</text>
</comment>
<protein>
    <recommendedName>
        <fullName evidence="9">Tryptophan 2,3-dioxygenase</fullName>
        <shortName evidence="9">TDO</shortName>
        <ecNumber evidence="9">1.13.11.11</ecNumber>
    </recommendedName>
    <alternativeName>
        <fullName evidence="9">Tryptamin 2,3-dioxygenase</fullName>
    </alternativeName>
    <alternativeName>
        <fullName evidence="9">Tryptophan oxygenase</fullName>
        <shortName evidence="9">TO</shortName>
        <shortName evidence="9">TRPO</shortName>
    </alternativeName>
    <alternativeName>
        <fullName evidence="9">Tryptophan pyrrolase</fullName>
    </alternativeName>
    <alternativeName>
        <fullName evidence="9">Tryptophanase</fullName>
    </alternativeName>
</protein>
<feature type="binding site" evidence="9">
    <location>
        <position position="105"/>
    </location>
    <ligand>
        <name>substrate</name>
    </ligand>
</feature>
<keyword evidence="11" id="KW-1185">Reference proteome</keyword>
<comment type="pathway">
    <text evidence="9">Amino-acid degradation; L-tryptophan degradation via kynurenine pathway; L-kynurenine from L-tryptophan: step 1/2.</text>
</comment>
<evidence type="ECO:0000256" key="4">
    <source>
        <dbReference type="ARBA" id="ARBA00022964"/>
    </source>
</evidence>
<feature type="binding site" evidence="9">
    <location>
        <begin position="39"/>
        <end position="43"/>
    </location>
    <ligand>
        <name>substrate</name>
    </ligand>
</feature>
<dbReference type="SUPFAM" id="SSF140959">
    <property type="entry name" value="Indolic compounds 2,3-dioxygenase-like"/>
    <property type="match status" value="1"/>
</dbReference>
<dbReference type="GO" id="GO:0004833">
    <property type="term" value="F:L-tryptophan 2,3-dioxygenase activity"/>
    <property type="evidence" value="ECO:0007669"/>
    <property type="project" value="UniProtKB-UniRule"/>
</dbReference>
<sequence>MTDTSDPRPSTLTYAGYLALDDLLAAQHPISDEHDEMLFVVIHQTKELWLKQILHEVALAQTLVRAGDLVPAYKSLARVSRIQAVMTMSWDILATMTPAEYLRFRGVLGSSSGFQSDQFRRFEYMLGLKDDRFLRFHEERPEAHAALKAALAAPSLYDDALAQLAAAGLPIPAESLNRDVSQPWQASEAVEAAWLEVYRDTARWWPLYQLAEKLVDLDDALLTWRHKHVVTVERIIGRRRGTGGTEGVSYLTETLQRRCFPELWSLRTKL</sequence>
<keyword evidence="6 9" id="KW-0408">Iron</keyword>
<dbReference type="AlphaFoldDB" id="A0A7W8HY13"/>
<evidence type="ECO:0000256" key="9">
    <source>
        <dbReference type="HAMAP-Rule" id="MF_01972"/>
    </source>
</evidence>
<gene>
    <name evidence="9" type="primary">kynA</name>
    <name evidence="10" type="ORF">HNQ67_001496</name>
</gene>